<keyword evidence="4" id="KW-0547">Nucleotide-binding</keyword>
<dbReference type="Gene3D" id="3.80.10.10">
    <property type="entry name" value="Ribonuclease Inhibitor"/>
    <property type="match status" value="1"/>
</dbReference>
<comment type="caution">
    <text evidence="11">The sequence shown here is derived from an EMBL/GenBank/DDBJ whole genome shotgun (WGS) entry which is preliminary data.</text>
</comment>
<dbReference type="Gene3D" id="1.10.8.430">
    <property type="entry name" value="Helical domain of apoptotic protease-activating factors"/>
    <property type="match status" value="1"/>
</dbReference>
<dbReference type="Proteomes" id="UP000233551">
    <property type="component" value="Unassembled WGS sequence"/>
</dbReference>
<evidence type="ECO:0000256" key="3">
    <source>
        <dbReference type="ARBA" id="ARBA00022737"/>
    </source>
</evidence>
<evidence type="ECO:0000256" key="6">
    <source>
        <dbReference type="ARBA" id="ARBA00022821"/>
    </source>
</evidence>
<evidence type="ECO:0000256" key="7">
    <source>
        <dbReference type="ARBA" id="ARBA00022833"/>
    </source>
</evidence>
<evidence type="ECO:0000256" key="4">
    <source>
        <dbReference type="ARBA" id="ARBA00022741"/>
    </source>
</evidence>
<evidence type="ECO:0000259" key="10">
    <source>
        <dbReference type="PROSITE" id="PS50808"/>
    </source>
</evidence>
<protein>
    <recommendedName>
        <fullName evidence="10">BED-type domain-containing protein</fullName>
    </recommendedName>
</protein>
<dbReference type="InterPro" id="IPR003656">
    <property type="entry name" value="Znf_BED"/>
</dbReference>
<dbReference type="GO" id="GO:0008270">
    <property type="term" value="F:zinc ion binding"/>
    <property type="evidence" value="ECO:0007669"/>
    <property type="project" value="UniProtKB-KW"/>
</dbReference>
<dbReference type="GO" id="GO:0003677">
    <property type="term" value="F:DNA binding"/>
    <property type="evidence" value="ECO:0007669"/>
    <property type="project" value="InterPro"/>
</dbReference>
<evidence type="ECO:0000256" key="9">
    <source>
        <dbReference type="SAM" id="MobiDB-lite"/>
    </source>
</evidence>
<evidence type="ECO:0000256" key="5">
    <source>
        <dbReference type="ARBA" id="ARBA00022771"/>
    </source>
</evidence>
<keyword evidence="2" id="KW-0479">Metal-binding</keyword>
<dbReference type="FunFam" id="1.10.10.10:FF:000322">
    <property type="entry name" value="Probable disease resistance protein At1g63360"/>
    <property type="match status" value="1"/>
</dbReference>
<dbReference type="InterPro" id="IPR055414">
    <property type="entry name" value="LRR_R13L4/SHOC2-like"/>
</dbReference>
<keyword evidence="1" id="KW-0433">Leucine-rich repeat</keyword>
<dbReference type="SUPFAM" id="SSF52058">
    <property type="entry name" value="L domain-like"/>
    <property type="match status" value="1"/>
</dbReference>
<dbReference type="InterPro" id="IPR027417">
    <property type="entry name" value="P-loop_NTPase"/>
</dbReference>
<dbReference type="InterPro" id="IPR050905">
    <property type="entry name" value="Plant_NBS-LRR"/>
</dbReference>
<dbReference type="AlphaFoldDB" id="A0A2I0KIJ9"/>
<feature type="region of interest" description="Disordered" evidence="9">
    <location>
        <begin position="85"/>
        <end position="133"/>
    </location>
</feature>
<dbReference type="PRINTS" id="PR00364">
    <property type="entry name" value="DISEASERSIST"/>
</dbReference>
<keyword evidence="3" id="KW-0677">Repeat</keyword>
<proteinExistence type="predicted"/>
<dbReference type="EMBL" id="PGOL01000561">
    <property type="protein sequence ID" value="PKI68318.1"/>
    <property type="molecule type" value="Genomic_DNA"/>
</dbReference>
<dbReference type="InterPro" id="IPR042197">
    <property type="entry name" value="Apaf_helical"/>
</dbReference>
<feature type="region of interest" description="Disordered" evidence="9">
    <location>
        <begin position="235"/>
        <end position="268"/>
    </location>
</feature>
<dbReference type="InterPro" id="IPR036388">
    <property type="entry name" value="WH-like_DNA-bd_sf"/>
</dbReference>
<evidence type="ECO:0000256" key="2">
    <source>
        <dbReference type="ARBA" id="ARBA00022723"/>
    </source>
</evidence>
<evidence type="ECO:0000313" key="11">
    <source>
        <dbReference type="EMBL" id="PKI68318.1"/>
    </source>
</evidence>
<name>A0A2I0KIJ9_PUNGR</name>
<accession>A0A2I0KIJ9</accession>
<dbReference type="GO" id="GO:0006952">
    <property type="term" value="P:defense response"/>
    <property type="evidence" value="ECO:0007669"/>
    <property type="project" value="UniProtKB-KW"/>
</dbReference>
<dbReference type="SUPFAM" id="SSF52540">
    <property type="entry name" value="P-loop containing nucleoside triphosphate hydrolases"/>
    <property type="match status" value="1"/>
</dbReference>
<dbReference type="PANTHER" id="PTHR33463:SF204">
    <property type="entry name" value="NB-ARC DOMAIN-CONTAINING PROTEIN"/>
    <property type="match status" value="1"/>
</dbReference>
<dbReference type="GO" id="GO:0043531">
    <property type="term" value="F:ADP binding"/>
    <property type="evidence" value="ECO:0007669"/>
    <property type="project" value="InterPro"/>
</dbReference>
<dbReference type="STRING" id="22663.A0A2I0KIJ9"/>
<dbReference type="PROSITE" id="PS50808">
    <property type="entry name" value="ZF_BED"/>
    <property type="match status" value="1"/>
</dbReference>
<keyword evidence="12" id="KW-1185">Reference proteome</keyword>
<dbReference type="InterPro" id="IPR032675">
    <property type="entry name" value="LRR_dom_sf"/>
</dbReference>
<sequence length="1149" mass="128957">MEIGTTFYASSASVASMGKPRDPIWNYVKVILDEGKACRWQCRCCDEIFSGGASRIKAHLGNVEGQGIKVCEKADEATKKIANTKRRRLETGTSSAQVNTQPQLPDLRNPSPFFDQSNHNAPPPRSPDAPADPREISICLRSLGEFCGETEVEGPSNAPGHIYNRSIMPCSAFHLPEEGNQDPCNEVDGLMRGSHNAVGLPWQFAPGDPGDISICPRSFGEFTINLLQEACGETEVEGPSNAPGHINNRGIMPRSGFHTSEGDPLRNPPDAIPLGTATLSESHHFELHEVGIPEDCIRVVLTTRDRAVCQKMLCQKEIKVEPLPYNDAWTMFVDTLGSKPSPSQKRFARCIVKECKGLPLAIVVMAGSMRGVQSDYGWADTLEKLRQPQALQQDMQTSVFPILQHSYSCLDPKKQQCLLRCALYPEDEKIGREELIEFCIDEGVIHGDNRRKMRNEGHRLLDELEKACLLELCNTGDFRQSGGWGVRMHDVIRDMAISIMRTYCRVKSGLHLDDVPDDEDEWFPDLQKVSLMENDIKIIPSSISPNCHQLSTLLLSRCTRLREISGCFFDRIGGLKVINLSFTHIRRVPESITNLEKLKALILNGCSNLSLLPSLEKLTSLRKLDLQGCTKIKEVPDGLRMLVNLTYLDLSRTGIERIPYGVISKLQKLQHLIADNIEVKGEEVGKLKKLELIQCCFQNVKELNKYTQAHNKTMRNSRSYSIFIGGPARCLNYWGDRFVNLRDRCRDGENIRSYHLPRDVKELSIEFNSWMWNNILASLTRLEELERLRIEGGQPELIEGQPPLKHLLGVSHIMRVRFLEVCSCDGGESIIGAEAAAGESPHAFSQLESIEISDCGKAKNVVGHQLLPRLQNLRCIRIGWVANMEEIIVMPSPQPFPAATSALLLPSLTEIRVYGCHKMKRALTLELFMLLPNLSCISVHDCDQMEEIIAMPPQLPATCTLQFHLLTYINVDRCHKMKRVLTFELFTLLPNLNYISVDDCEQMKEVIGHGLEHGGGAMVGYSTTSSLLLSPYAPSADQSRARQLTLILRDLGELESICSGTGLRDLIHVIDICKCPKLKRIEMLDGIFASPPHSLKEIILSGDGIGEWWESLEWNYPEAKTALRRYVFIKSNAGFHKTPIQEWRRSRQF</sequence>
<keyword evidence="5 8" id="KW-0863">Zinc-finger</keyword>
<dbReference type="Gene3D" id="1.10.10.10">
    <property type="entry name" value="Winged helix-like DNA-binding domain superfamily/Winged helix DNA-binding domain"/>
    <property type="match status" value="1"/>
</dbReference>
<gene>
    <name evidence="11" type="ORF">CRG98_011293</name>
</gene>
<evidence type="ECO:0000256" key="8">
    <source>
        <dbReference type="PROSITE-ProRule" id="PRU00027"/>
    </source>
</evidence>
<organism evidence="11 12">
    <name type="scientific">Punica granatum</name>
    <name type="common">Pomegranate</name>
    <dbReference type="NCBI Taxonomy" id="22663"/>
    <lineage>
        <taxon>Eukaryota</taxon>
        <taxon>Viridiplantae</taxon>
        <taxon>Streptophyta</taxon>
        <taxon>Embryophyta</taxon>
        <taxon>Tracheophyta</taxon>
        <taxon>Spermatophyta</taxon>
        <taxon>Magnoliopsida</taxon>
        <taxon>eudicotyledons</taxon>
        <taxon>Gunneridae</taxon>
        <taxon>Pentapetalae</taxon>
        <taxon>rosids</taxon>
        <taxon>malvids</taxon>
        <taxon>Myrtales</taxon>
        <taxon>Lythraceae</taxon>
        <taxon>Punica</taxon>
    </lineage>
</organism>
<evidence type="ECO:0000313" key="12">
    <source>
        <dbReference type="Proteomes" id="UP000233551"/>
    </source>
</evidence>
<dbReference type="PANTHER" id="PTHR33463">
    <property type="entry name" value="NB-ARC DOMAIN-CONTAINING PROTEIN-RELATED"/>
    <property type="match status" value="1"/>
</dbReference>
<keyword evidence="6" id="KW-0611">Plant defense</keyword>
<reference evidence="11 12" key="1">
    <citation type="submission" date="2017-11" db="EMBL/GenBank/DDBJ databases">
        <title>De-novo sequencing of pomegranate (Punica granatum L.) genome.</title>
        <authorList>
            <person name="Akparov Z."/>
            <person name="Amiraslanov A."/>
            <person name="Hajiyeva S."/>
            <person name="Abbasov M."/>
            <person name="Kaur K."/>
            <person name="Hamwieh A."/>
            <person name="Solovyev V."/>
            <person name="Salamov A."/>
            <person name="Braich B."/>
            <person name="Kosarev P."/>
            <person name="Mahmoud A."/>
            <person name="Hajiyev E."/>
            <person name="Babayeva S."/>
            <person name="Izzatullayeva V."/>
            <person name="Mammadov A."/>
            <person name="Mammadov A."/>
            <person name="Sharifova S."/>
            <person name="Ojaghi J."/>
            <person name="Eynullazada K."/>
            <person name="Bayramov B."/>
            <person name="Abdulazimova A."/>
            <person name="Shahmuradov I."/>
        </authorList>
    </citation>
    <scope>NUCLEOTIDE SEQUENCE [LARGE SCALE GENOMIC DNA]</scope>
    <source>
        <strain evidence="12">cv. AG2017</strain>
        <tissue evidence="11">Leaf</tissue>
    </source>
</reference>
<keyword evidence="7" id="KW-0862">Zinc</keyword>
<feature type="compositionally biased region" description="Polar residues" evidence="9">
    <location>
        <begin position="91"/>
        <end position="103"/>
    </location>
</feature>
<evidence type="ECO:0000256" key="1">
    <source>
        <dbReference type="ARBA" id="ARBA00022614"/>
    </source>
</evidence>
<dbReference type="InterPro" id="IPR058922">
    <property type="entry name" value="WHD_DRP"/>
</dbReference>
<dbReference type="Pfam" id="PF23559">
    <property type="entry name" value="WHD_DRP"/>
    <property type="match status" value="1"/>
</dbReference>
<dbReference type="GO" id="GO:0005524">
    <property type="term" value="F:ATP binding"/>
    <property type="evidence" value="ECO:0007669"/>
    <property type="project" value="UniProtKB-KW"/>
</dbReference>
<feature type="domain" description="BED-type" evidence="10">
    <location>
        <begin position="19"/>
        <end position="78"/>
    </location>
</feature>
<dbReference type="Pfam" id="PF23598">
    <property type="entry name" value="LRR_14"/>
    <property type="match status" value="1"/>
</dbReference>